<evidence type="ECO:0000313" key="1">
    <source>
        <dbReference type="EMBL" id="EDR06809.1"/>
    </source>
</evidence>
<organism evidence="2">
    <name type="scientific">Laccaria bicolor (strain S238N-H82 / ATCC MYA-4686)</name>
    <name type="common">Bicoloured deceiver</name>
    <name type="synonym">Laccaria laccata var. bicolor</name>
    <dbReference type="NCBI Taxonomy" id="486041"/>
    <lineage>
        <taxon>Eukaryota</taxon>
        <taxon>Fungi</taxon>
        <taxon>Dikarya</taxon>
        <taxon>Basidiomycota</taxon>
        <taxon>Agaricomycotina</taxon>
        <taxon>Agaricomycetes</taxon>
        <taxon>Agaricomycetidae</taxon>
        <taxon>Agaricales</taxon>
        <taxon>Agaricineae</taxon>
        <taxon>Hydnangiaceae</taxon>
        <taxon>Laccaria</taxon>
    </lineage>
</organism>
<dbReference type="KEGG" id="lbc:LACBIDRAFT_299702"/>
<proteinExistence type="predicted"/>
<dbReference type="AlphaFoldDB" id="B0DF78"/>
<dbReference type="GeneID" id="6078146"/>
<dbReference type="InParanoid" id="B0DF78"/>
<accession>B0DF78</accession>
<protein>
    <submittedName>
        <fullName evidence="1">Predicted protein</fullName>
    </submittedName>
</protein>
<gene>
    <name evidence="1" type="ORF">LACBIDRAFT_299702</name>
</gene>
<sequence>MFDTCELSYKQLSLDLVLQMLGQRRLPRLPNFLQRASHFFFQPHLALPSVQCNQLHWPQLQLLQLVFHLYLLLHELRLHLVANGAITKCLMWYANGHSGAQACHVVNNFQIDDAHDAGTP</sequence>
<name>B0DF78_LACBS</name>
<dbReference type="RefSeq" id="XP_001882656.1">
    <property type="nucleotide sequence ID" value="XM_001882621.1"/>
</dbReference>
<reference evidence="1 2" key="1">
    <citation type="journal article" date="2008" name="Nature">
        <title>The genome of Laccaria bicolor provides insights into mycorrhizal symbiosis.</title>
        <authorList>
            <person name="Martin F."/>
            <person name="Aerts A."/>
            <person name="Ahren D."/>
            <person name="Brun A."/>
            <person name="Danchin E.G.J."/>
            <person name="Duchaussoy F."/>
            <person name="Gibon J."/>
            <person name="Kohler A."/>
            <person name="Lindquist E."/>
            <person name="Pereda V."/>
            <person name="Salamov A."/>
            <person name="Shapiro H.J."/>
            <person name="Wuyts J."/>
            <person name="Blaudez D."/>
            <person name="Buee M."/>
            <person name="Brokstein P."/>
            <person name="Canbaeck B."/>
            <person name="Cohen D."/>
            <person name="Courty P.E."/>
            <person name="Coutinho P.M."/>
            <person name="Delaruelle C."/>
            <person name="Detter J.C."/>
            <person name="Deveau A."/>
            <person name="DiFazio S."/>
            <person name="Duplessis S."/>
            <person name="Fraissinet-Tachet L."/>
            <person name="Lucic E."/>
            <person name="Frey-Klett P."/>
            <person name="Fourrey C."/>
            <person name="Feussner I."/>
            <person name="Gay G."/>
            <person name="Grimwood J."/>
            <person name="Hoegger P.J."/>
            <person name="Jain P."/>
            <person name="Kilaru S."/>
            <person name="Labbe J."/>
            <person name="Lin Y.C."/>
            <person name="Legue V."/>
            <person name="Le Tacon F."/>
            <person name="Marmeisse R."/>
            <person name="Melayah D."/>
            <person name="Montanini B."/>
            <person name="Muratet M."/>
            <person name="Nehls U."/>
            <person name="Niculita-Hirzel H."/>
            <person name="Oudot-Le Secq M.P."/>
            <person name="Peter M."/>
            <person name="Quesneville H."/>
            <person name="Rajashekar B."/>
            <person name="Reich M."/>
            <person name="Rouhier N."/>
            <person name="Schmutz J."/>
            <person name="Yin T."/>
            <person name="Chalot M."/>
            <person name="Henrissat B."/>
            <person name="Kuees U."/>
            <person name="Lucas S."/>
            <person name="Van de Peer Y."/>
            <person name="Podila G.K."/>
            <person name="Polle A."/>
            <person name="Pukkila P.J."/>
            <person name="Richardson P.M."/>
            <person name="Rouze P."/>
            <person name="Sanders I.R."/>
            <person name="Stajich J.E."/>
            <person name="Tunlid A."/>
            <person name="Tuskan G."/>
            <person name="Grigoriev I.V."/>
        </authorList>
    </citation>
    <scope>NUCLEOTIDE SEQUENCE [LARGE SCALE GENOMIC DNA]</scope>
    <source>
        <strain evidence="2">S238N-H82 / ATCC MYA-4686</strain>
    </source>
</reference>
<dbReference type="HOGENOM" id="CLU_2133943_0_0_1"/>
<dbReference type="Proteomes" id="UP000001194">
    <property type="component" value="Unassembled WGS sequence"/>
</dbReference>
<evidence type="ECO:0000313" key="2">
    <source>
        <dbReference type="Proteomes" id="UP000001194"/>
    </source>
</evidence>
<keyword evidence="2" id="KW-1185">Reference proteome</keyword>
<dbReference type="EMBL" id="DS547107">
    <property type="protein sequence ID" value="EDR06809.1"/>
    <property type="molecule type" value="Genomic_DNA"/>
</dbReference>